<evidence type="ECO:0000313" key="2">
    <source>
        <dbReference type="Proteomes" id="UP000042527"/>
    </source>
</evidence>
<dbReference type="EMBL" id="CDNC01000011">
    <property type="protein sequence ID" value="CEM61426.1"/>
    <property type="molecule type" value="Genomic_DNA"/>
</dbReference>
<reference evidence="2" key="1">
    <citation type="submission" date="2015-01" db="EMBL/GenBank/DDBJ databases">
        <authorList>
            <person name="Manzoor Shahid"/>
            <person name="Zubair Saima"/>
        </authorList>
    </citation>
    <scope>NUCLEOTIDE SEQUENCE [LARGE SCALE GENOMIC DNA]</scope>
    <source>
        <strain evidence="2">V1</strain>
    </source>
</reference>
<organism evidence="1 2">
    <name type="scientific">Treponema phagedenis</name>
    <dbReference type="NCBI Taxonomy" id="162"/>
    <lineage>
        <taxon>Bacteria</taxon>
        <taxon>Pseudomonadati</taxon>
        <taxon>Spirochaetota</taxon>
        <taxon>Spirochaetia</taxon>
        <taxon>Spirochaetales</taxon>
        <taxon>Treponemataceae</taxon>
        <taxon>Treponema</taxon>
    </lineage>
</organism>
<proteinExistence type="predicted"/>
<dbReference type="Proteomes" id="UP000042527">
    <property type="component" value="Unassembled WGS sequence"/>
</dbReference>
<name>A0A0B7GXS9_TREPH</name>
<evidence type="ECO:0000313" key="1">
    <source>
        <dbReference type="EMBL" id="CEM61426.1"/>
    </source>
</evidence>
<protein>
    <submittedName>
        <fullName evidence="1">Uncharacterized protein</fullName>
    </submittedName>
</protein>
<gene>
    <name evidence="1" type="ORF">TPHV1_190033</name>
</gene>
<accession>A0A0B7GXS9</accession>
<dbReference type="AlphaFoldDB" id="A0A0B7GXS9"/>
<sequence length="47" mass="5304">MRLILLKTFGCWPVTAVNKVLSRWSPNTALSEKLSLNQMGNFPLQAE</sequence>
<keyword evidence="2" id="KW-1185">Reference proteome</keyword>